<gene>
    <name evidence="7" type="ORF">DCF25_11510</name>
</gene>
<comment type="catalytic activity">
    <reaction evidence="1">
        <text>ATP + protein L-histidine = ADP + protein N-phospho-L-histidine.</text>
        <dbReference type="EC" id="2.7.13.3"/>
    </reaction>
</comment>
<feature type="domain" description="Histidine kinase" evidence="6">
    <location>
        <begin position="34"/>
        <end position="272"/>
    </location>
</feature>
<dbReference type="SMART" id="SM00388">
    <property type="entry name" value="HisKA"/>
    <property type="match status" value="1"/>
</dbReference>
<dbReference type="EMBL" id="QBMC01000071">
    <property type="protein sequence ID" value="PZO17096.1"/>
    <property type="molecule type" value="Genomic_DNA"/>
</dbReference>
<dbReference type="EC" id="2.7.13.3" evidence="2"/>
<dbReference type="SUPFAM" id="SSF47384">
    <property type="entry name" value="Homodimeric domain of signal transducing histidine kinase"/>
    <property type="match status" value="1"/>
</dbReference>
<dbReference type="InterPro" id="IPR050736">
    <property type="entry name" value="Sensor_HK_Regulatory"/>
</dbReference>
<dbReference type="Gene3D" id="1.10.287.130">
    <property type="match status" value="1"/>
</dbReference>
<dbReference type="Proteomes" id="UP000249354">
    <property type="component" value="Unassembled WGS sequence"/>
</dbReference>
<dbReference type="AlphaFoldDB" id="A0A2W4U780"/>
<evidence type="ECO:0000313" key="7">
    <source>
        <dbReference type="EMBL" id="PZO17096.1"/>
    </source>
</evidence>
<dbReference type="PROSITE" id="PS50109">
    <property type="entry name" value="HIS_KIN"/>
    <property type="match status" value="1"/>
</dbReference>
<comment type="caution">
    <text evidence="7">The sequence shown here is derived from an EMBL/GenBank/DDBJ whole genome shotgun (WGS) entry which is preliminary data.</text>
</comment>
<keyword evidence="3" id="KW-0808">Transferase</keyword>
<dbReference type="PANTHER" id="PTHR43711:SF1">
    <property type="entry name" value="HISTIDINE KINASE 1"/>
    <property type="match status" value="1"/>
</dbReference>
<keyword evidence="4" id="KW-0418">Kinase</keyword>
<evidence type="ECO:0000313" key="8">
    <source>
        <dbReference type="Proteomes" id="UP000249354"/>
    </source>
</evidence>
<evidence type="ECO:0000256" key="1">
    <source>
        <dbReference type="ARBA" id="ARBA00000085"/>
    </source>
</evidence>
<accession>A0A2W4U780</accession>
<evidence type="ECO:0000256" key="2">
    <source>
        <dbReference type="ARBA" id="ARBA00012438"/>
    </source>
</evidence>
<evidence type="ECO:0000259" key="6">
    <source>
        <dbReference type="PROSITE" id="PS50109"/>
    </source>
</evidence>
<proteinExistence type="predicted"/>
<organism evidence="7 8">
    <name type="scientific">Leptolyngbya foveolarum</name>
    <dbReference type="NCBI Taxonomy" id="47253"/>
    <lineage>
        <taxon>Bacteria</taxon>
        <taxon>Bacillati</taxon>
        <taxon>Cyanobacteriota</taxon>
        <taxon>Cyanophyceae</taxon>
        <taxon>Leptolyngbyales</taxon>
        <taxon>Leptolyngbyaceae</taxon>
        <taxon>Leptolyngbya group</taxon>
        <taxon>Leptolyngbya</taxon>
    </lineage>
</organism>
<dbReference type="GO" id="GO:0000155">
    <property type="term" value="F:phosphorelay sensor kinase activity"/>
    <property type="evidence" value="ECO:0007669"/>
    <property type="project" value="InterPro"/>
</dbReference>
<name>A0A2W4U780_9CYAN</name>
<reference evidence="8" key="1">
    <citation type="submission" date="2018-04" db="EMBL/GenBank/DDBJ databases">
        <authorList>
            <person name="Cornet L."/>
        </authorList>
    </citation>
    <scope>NUCLEOTIDE SEQUENCE [LARGE SCALE GENOMIC DNA]</scope>
</reference>
<evidence type="ECO:0000256" key="5">
    <source>
        <dbReference type="ARBA" id="ARBA00023012"/>
    </source>
</evidence>
<dbReference type="InterPro" id="IPR036097">
    <property type="entry name" value="HisK_dim/P_sf"/>
</dbReference>
<sequence length="272" mass="30024">MNREDTAASSYADLQVAYRQLLALERFKSGFLARTSHELRSPINTIVSLHQLILEDLCEGPEEEKEFIEQSQNAALKMLALFDRIAAVAKLDVSREPPKLQPVDLSFLLPEVEMLTALQAANQNVRYTLEPLTDELKISTDGRWLKNTLVSLIQDAIPHIKKLKLFVEKTDKAIDIVIECDGGATSSEYRSTTQLKAELAKIEAAVHLTEAPTPTPSIEAARNFPAPESLTLSTGLVLAIAQTTLPIIKGIFIIEPTATESSRLICRFPTSS</sequence>
<reference evidence="7 8" key="2">
    <citation type="submission" date="2018-06" db="EMBL/GenBank/DDBJ databases">
        <title>Metagenomic assembly of (sub)arctic Cyanobacteria and their associated microbiome from non-axenic cultures.</title>
        <authorList>
            <person name="Baurain D."/>
        </authorList>
    </citation>
    <scope>NUCLEOTIDE SEQUENCE [LARGE SCALE GENOMIC DNA]</scope>
    <source>
        <strain evidence="7">ULC129bin1</strain>
    </source>
</reference>
<evidence type="ECO:0000256" key="3">
    <source>
        <dbReference type="ARBA" id="ARBA00022679"/>
    </source>
</evidence>
<dbReference type="SUPFAM" id="SSF55874">
    <property type="entry name" value="ATPase domain of HSP90 chaperone/DNA topoisomerase II/histidine kinase"/>
    <property type="match status" value="1"/>
</dbReference>
<evidence type="ECO:0000256" key="4">
    <source>
        <dbReference type="ARBA" id="ARBA00022777"/>
    </source>
</evidence>
<dbReference type="PANTHER" id="PTHR43711">
    <property type="entry name" value="TWO-COMPONENT HISTIDINE KINASE"/>
    <property type="match status" value="1"/>
</dbReference>
<protein>
    <recommendedName>
        <fullName evidence="2">histidine kinase</fullName>
        <ecNumber evidence="2">2.7.13.3</ecNumber>
    </recommendedName>
</protein>
<dbReference type="InterPro" id="IPR003661">
    <property type="entry name" value="HisK_dim/P_dom"/>
</dbReference>
<dbReference type="CDD" id="cd00082">
    <property type="entry name" value="HisKA"/>
    <property type="match status" value="1"/>
</dbReference>
<dbReference type="Pfam" id="PF00512">
    <property type="entry name" value="HisKA"/>
    <property type="match status" value="1"/>
</dbReference>
<dbReference type="InterPro" id="IPR005467">
    <property type="entry name" value="His_kinase_dom"/>
</dbReference>
<keyword evidence="5" id="KW-0902">Two-component regulatory system</keyword>
<dbReference type="InterPro" id="IPR036890">
    <property type="entry name" value="HATPase_C_sf"/>
</dbReference>